<keyword evidence="2" id="KW-1185">Reference proteome</keyword>
<reference evidence="1 2" key="1">
    <citation type="submission" date="2017-01" db="EMBL/GenBank/DDBJ databases">
        <authorList>
            <person name="Mah S.A."/>
            <person name="Swanson W.J."/>
            <person name="Moy G.W."/>
            <person name="Vacquier V.D."/>
        </authorList>
    </citation>
    <scope>NUCLEOTIDE SEQUENCE [LARGE SCALE GENOMIC DNA]</scope>
    <source>
        <strain evidence="1 2">DSM 22694</strain>
    </source>
</reference>
<evidence type="ECO:0000313" key="1">
    <source>
        <dbReference type="EMBL" id="APW44480.1"/>
    </source>
</evidence>
<dbReference type="Proteomes" id="UP000186110">
    <property type="component" value="Chromosome"/>
</dbReference>
<gene>
    <name evidence="1" type="ORF">RS694_19460</name>
</gene>
<evidence type="ECO:0000313" key="2">
    <source>
        <dbReference type="Proteomes" id="UP000186110"/>
    </source>
</evidence>
<proteinExistence type="predicted"/>
<dbReference type="RefSeq" id="WP_029706758.1">
    <property type="nucleotide sequence ID" value="NZ_CP019239.1"/>
</dbReference>
<dbReference type="KEGG" id="rsb:RS694_19460"/>
<dbReference type="EMBL" id="CP019239">
    <property type="protein sequence ID" value="APW44480.1"/>
    <property type="molecule type" value="Genomic_DNA"/>
</dbReference>
<name>A0A1P8KEL8_9BURK</name>
<organism evidence="1 2">
    <name type="scientific">Rhodoferax saidenbachensis</name>
    <dbReference type="NCBI Taxonomy" id="1484693"/>
    <lineage>
        <taxon>Bacteria</taxon>
        <taxon>Pseudomonadati</taxon>
        <taxon>Pseudomonadota</taxon>
        <taxon>Betaproteobacteria</taxon>
        <taxon>Burkholderiales</taxon>
        <taxon>Comamonadaceae</taxon>
        <taxon>Rhodoferax</taxon>
    </lineage>
</organism>
<dbReference type="AlphaFoldDB" id="A0A1P8KEL8"/>
<sequence>MKIIETLKFKKEKVFAAELAEQLARDVSPELMQKRRKALSVNKITRLLEKTYTKAQTFQQENSMGFFRRSIFVNAFQWELKSRNYPEDFSTMATEGLVISLMKKPTQ</sequence>
<protein>
    <submittedName>
        <fullName evidence="1">Uncharacterized protein</fullName>
    </submittedName>
</protein>
<accession>A0A1P8KEL8</accession>